<organism evidence="5 6">
    <name type="scientific">Sandaracinobacteroides saxicola</name>
    <dbReference type="NCBI Taxonomy" id="2759707"/>
    <lineage>
        <taxon>Bacteria</taxon>
        <taxon>Pseudomonadati</taxon>
        <taxon>Pseudomonadota</taxon>
        <taxon>Alphaproteobacteria</taxon>
        <taxon>Sphingomonadales</taxon>
        <taxon>Sphingosinicellaceae</taxon>
        <taxon>Sandaracinobacteroides</taxon>
    </lineage>
</organism>
<dbReference type="InterPro" id="IPR050708">
    <property type="entry name" value="T6SS_VgrG/RHS"/>
</dbReference>
<feature type="compositionally biased region" description="Pro residues" evidence="2">
    <location>
        <begin position="357"/>
        <end position="366"/>
    </location>
</feature>
<name>A0A7G5IHW9_9SPHN</name>
<keyword evidence="6" id="KW-1185">Reference proteome</keyword>
<dbReference type="Gene3D" id="3.30.1380.10">
    <property type="match status" value="1"/>
</dbReference>
<sequence length="503" mass="54133">MGVLASFGYDDLGRRTSLSRCNGVTTSYGYDPVSRLTLMTHDPAGTAQDVNWAFGYMPSGQIASLTRSNDLYAWTGHYNVNRPYTPNGLNQYAVAGAVTLSYDARGNLIGDGASSFNYDVDNRLRNVTGARTLNLAYDPYGRLAQTWGGSSGDTRFIHDGGEIAAEYDNVTGNVLRRYVAGPGADEPLVWYEGAGTTDKRWLLSDERGSVIAVTDGSGNTLGINRYDEYGIPSSSNLGRFGYTGQAWLPEIGLSYYKARFYSPTLGRFMQTDPTGYDDGMNIYAYVGNDPVNGRDPTGSAKCIGGDVNGTITVTASCGSRIVQLGDPWNHGGWAAWDYDNTPRFDWDSTAPIGGSPDAPPPESTPPECPLVTVNLPDNALPTVDPRFSPAFAKIVETAMANLERQGIEPQVNSGYRTAADQARMRGGASGSNPAANFSDHELGNAIDINGTRSASFPRIVDAFRMAGAKWGGNYNGRKDPPHFYIRPVKANSSNTGNCHKENG</sequence>
<evidence type="ECO:0000259" key="3">
    <source>
        <dbReference type="Pfam" id="PF13539"/>
    </source>
</evidence>
<dbReference type="GO" id="GO:0008233">
    <property type="term" value="F:peptidase activity"/>
    <property type="evidence" value="ECO:0007669"/>
    <property type="project" value="InterPro"/>
</dbReference>
<protein>
    <submittedName>
        <fullName evidence="5">M15 family metallopeptidase</fullName>
    </submittedName>
</protein>
<dbReference type="KEGG" id="sand:H3309_00135"/>
<dbReference type="PANTHER" id="PTHR32305">
    <property type="match status" value="1"/>
</dbReference>
<dbReference type="AlphaFoldDB" id="A0A7G5IHW9"/>
<reference evidence="5 6" key="1">
    <citation type="submission" date="2020-07" db="EMBL/GenBank/DDBJ databases">
        <title>Complete genome sequence for Sandaracinobacter sp. M6.</title>
        <authorList>
            <person name="Tang Y."/>
            <person name="Liu Q."/>
            <person name="Guo Z."/>
            <person name="Lei P."/>
            <person name="Huang B."/>
        </authorList>
    </citation>
    <scope>NUCLEOTIDE SEQUENCE [LARGE SCALE GENOMIC DNA]</scope>
    <source>
        <strain evidence="5 6">M6</strain>
    </source>
</reference>
<accession>A0A7G5IHW9</accession>
<dbReference type="PANTHER" id="PTHR32305:SF15">
    <property type="entry name" value="PROTEIN RHSA-RELATED"/>
    <property type="match status" value="1"/>
</dbReference>
<evidence type="ECO:0000313" key="5">
    <source>
        <dbReference type="EMBL" id="QMW22961.1"/>
    </source>
</evidence>
<dbReference type="InterPro" id="IPR009045">
    <property type="entry name" value="Zn_M74/Hedgehog-like"/>
</dbReference>
<dbReference type="RefSeq" id="WP_182296350.1">
    <property type="nucleotide sequence ID" value="NZ_CP059851.1"/>
</dbReference>
<dbReference type="SUPFAM" id="SSF55166">
    <property type="entry name" value="Hedgehog/DD-peptidase"/>
    <property type="match status" value="1"/>
</dbReference>
<dbReference type="Gene3D" id="2.180.10.10">
    <property type="entry name" value="RHS repeat-associated core"/>
    <property type="match status" value="1"/>
</dbReference>
<dbReference type="Pfam" id="PF25023">
    <property type="entry name" value="TEN_YD-shell"/>
    <property type="match status" value="1"/>
</dbReference>
<feature type="domain" description="Teneurin-like YD-shell" evidence="4">
    <location>
        <begin position="6"/>
        <end position="291"/>
    </location>
</feature>
<dbReference type="InterPro" id="IPR056823">
    <property type="entry name" value="TEN-like_YD-shell"/>
</dbReference>
<evidence type="ECO:0000259" key="4">
    <source>
        <dbReference type="Pfam" id="PF25023"/>
    </source>
</evidence>
<dbReference type="Proteomes" id="UP000515292">
    <property type="component" value="Chromosome"/>
</dbReference>
<dbReference type="InterPro" id="IPR022385">
    <property type="entry name" value="Rhs_assc_core"/>
</dbReference>
<keyword evidence="1" id="KW-0677">Repeat</keyword>
<evidence type="ECO:0000313" key="6">
    <source>
        <dbReference type="Proteomes" id="UP000515292"/>
    </source>
</evidence>
<dbReference type="Pfam" id="PF13539">
    <property type="entry name" value="Peptidase_M15_4"/>
    <property type="match status" value="1"/>
</dbReference>
<evidence type="ECO:0000256" key="1">
    <source>
        <dbReference type="ARBA" id="ARBA00022737"/>
    </source>
</evidence>
<feature type="region of interest" description="Disordered" evidence="2">
    <location>
        <begin position="346"/>
        <end position="366"/>
    </location>
</feature>
<gene>
    <name evidence="5" type="ORF">H3309_00135</name>
</gene>
<feature type="domain" description="Peptidase M15C" evidence="3">
    <location>
        <begin position="435"/>
        <end position="484"/>
    </location>
</feature>
<proteinExistence type="predicted"/>
<evidence type="ECO:0000256" key="2">
    <source>
        <dbReference type="SAM" id="MobiDB-lite"/>
    </source>
</evidence>
<dbReference type="InterPro" id="IPR039561">
    <property type="entry name" value="Peptidase_M15C"/>
</dbReference>
<dbReference type="NCBIfam" id="TIGR03696">
    <property type="entry name" value="Rhs_assc_core"/>
    <property type="match status" value="1"/>
</dbReference>
<dbReference type="EMBL" id="CP059851">
    <property type="protein sequence ID" value="QMW22961.1"/>
    <property type="molecule type" value="Genomic_DNA"/>
</dbReference>